<dbReference type="SUPFAM" id="SSF55729">
    <property type="entry name" value="Acyl-CoA N-acyltransferases (Nat)"/>
    <property type="match status" value="1"/>
</dbReference>
<dbReference type="InterPro" id="IPR016181">
    <property type="entry name" value="Acyl_CoA_acyltransferase"/>
</dbReference>
<dbReference type="RefSeq" id="WP_060521763.1">
    <property type="nucleotide sequence ID" value="NZ_CP098808.1"/>
</dbReference>
<sequence length="370" mass="40299">MSEIRSLDHADVPAVAGMFQRVFRDERTASPALADYMRQLYLHGPGCDPEIRPLVHVNDEGRITGFVGVNALPMTLNGRHLRAAICGSLMAEDRESDPLAGARLMKAFLAGPQDLSFSETASEVSVQMWTRLRGVVLPQYSLDWVRVIRPATFSLSVASNRIKPARLAAPFARALDRFYRKRMGQGEQRWSALPEAGAAPAGFTATETDRSGFAAVVDQFTAPFPLRPEWSDGQLDHVLADAEKKPEQGELAYALVTARTGAVVGAFAYYVKAGEIGRVLQILARPGQAGPVIDCLVDEASRRGLAGLRGRTQPALMEAMLGRRIAFVHVASTVVHSRDQTIVEACRDGQGFFNGISGEYWSRLIGGSFD</sequence>
<geneLocation type="plasmid" evidence="1 2">
    <name>pA</name>
</geneLocation>
<evidence type="ECO:0000313" key="1">
    <source>
        <dbReference type="EMBL" id="USJ26539.1"/>
    </source>
</evidence>
<organism evidence="1 2">
    <name type="scientific">Ensifer adhaerens</name>
    <name type="common">Sinorhizobium morelense</name>
    <dbReference type="NCBI Taxonomy" id="106592"/>
    <lineage>
        <taxon>Bacteria</taxon>
        <taxon>Pseudomonadati</taxon>
        <taxon>Pseudomonadota</taxon>
        <taxon>Alphaproteobacteria</taxon>
        <taxon>Hyphomicrobiales</taxon>
        <taxon>Rhizobiaceae</taxon>
        <taxon>Sinorhizobium/Ensifer group</taxon>
        <taxon>Ensifer</taxon>
    </lineage>
</organism>
<gene>
    <name evidence="1" type="ORF">NE863_21535</name>
</gene>
<evidence type="ECO:0000313" key="2">
    <source>
        <dbReference type="Proteomes" id="UP001055460"/>
    </source>
</evidence>
<dbReference type="Proteomes" id="UP001055460">
    <property type="component" value="Plasmid pA"/>
</dbReference>
<reference evidence="1" key="1">
    <citation type="submission" date="2022-06" db="EMBL/GenBank/DDBJ databases">
        <title>Physiological and biochemical characterization and genomic elucidation of a strain of the genus Ensifer adhaerens M8 that combines arsenic oxidation and chromium reduction.</title>
        <authorList>
            <person name="Li X."/>
            <person name="Yu c."/>
        </authorList>
    </citation>
    <scope>NUCLEOTIDE SEQUENCE</scope>
    <source>
        <strain evidence="1">M8</strain>
        <plasmid evidence="1">pA</plasmid>
    </source>
</reference>
<proteinExistence type="predicted"/>
<keyword evidence="1" id="KW-0614">Plasmid</keyword>
<protein>
    <submittedName>
        <fullName evidence="1">Uncharacterized protein</fullName>
    </submittedName>
</protein>
<dbReference type="EMBL" id="CP098808">
    <property type="protein sequence ID" value="USJ26539.1"/>
    <property type="molecule type" value="Genomic_DNA"/>
</dbReference>
<dbReference type="AlphaFoldDB" id="A0A9Q8YF61"/>
<name>A0A9Q8YF61_ENSAD</name>
<accession>A0A9Q8YF61</accession>